<evidence type="ECO:0000313" key="5">
    <source>
        <dbReference type="EMBL" id="MFB9572874.1"/>
    </source>
</evidence>
<name>A0ABV5R7J3_9ACTN</name>
<reference evidence="5 6" key="1">
    <citation type="submission" date="2024-09" db="EMBL/GenBank/DDBJ databases">
        <authorList>
            <person name="Sun Q."/>
            <person name="Mori K."/>
        </authorList>
    </citation>
    <scope>NUCLEOTIDE SEQUENCE [LARGE SCALE GENOMIC DNA]</scope>
    <source>
        <strain evidence="5 6">JCM 3331</strain>
    </source>
</reference>
<dbReference type="InterPro" id="IPR042070">
    <property type="entry name" value="PucR_C-HTH_sf"/>
</dbReference>
<dbReference type="PANTHER" id="PTHR33744:SF1">
    <property type="entry name" value="DNA-BINDING TRANSCRIPTIONAL ACTIVATOR ADER"/>
    <property type="match status" value="1"/>
</dbReference>
<evidence type="ECO:0000259" key="3">
    <source>
        <dbReference type="Pfam" id="PF13556"/>
    </source>
</evidence>
<comment type="caution">
    <text evidence="5">The sequence shown here is derived from an EMBL/GenBank/DDBJ whole genome shotgun (WGS) entry which is preliminary data.</text>
</comment>
<evidence type="ECO:0000259" key="4">
    <source>
        <dbReference type="Pfam" id="PF17853"/>
    </source>
</evidence>
<dbReference type="RefSeq" id="WP_386143717.1">
    <property type="nucleotide sequence ID" value="NZ_JBHMCG010000052.1"/>
</dbReference>
<feature type="compositionally biased region" description="Basic and acidic residues" evidence="2">
    <location>
        <begin position="168"/>
        <end position="179"/>
    </location>
</feature>
<dbReference type="InterPro" id="IPR025736">
    <property type="entry name" value="PucR_C-HTH_dom"/>
</dbReference>
<feature type="region of interest" description="Disordered" evidence="2">
    <location>
        <begin position="247"/>
        <end position="266"/>
    </location>
</feature>
<dbReference type="Gene3D" id="1.10.10.2840">
    <property type="entry name" value="PucR C-terminal helix-turn-helix domain"/>
    <property type="match status" value="1"/>
</dbReference>
<dbReference type="EMBL" id="JBHMCG010000052">
    <property type="protein sequence ID" value="MFB9572874.1"/>
    <property type="molecule type" value="Genomic_DNA"/>
</dbReference>
<dbReference type="InterPro" id="IPR051448">
    <property type="entry name" value="CdaR-like_regulators"/>
</dbReference>
<evidence type="ECO:0000313" key="6">
    <source>
        <dbReference type="Proteomes" id="UP001589710"/>
    </source>
</evidence>
<protein>
    <submittedName>
        <fullName evidence="5">PucR family transcriptional regulator</fullName>
    </submittedName>
</protein>
<keyword evidence="6" id="KW-1185">Reference proteome</keyword>
<dbReference type="Pfam" id="PF17853">
    <property type="entry name" value="GGDEF_2"/>
    <property type="match status" value="1"/>
</dbReference>
<dbReference type="Pfam" id="PF13556">
    <property type="entry name" value="HTH_30"/>
    <property type="match status" value="1"/>
</dbReference>
<proteinExistence type="inferred from homology"/>
<comment type="similarity">
    <text evidence="1">Belongs to the CdaR family.</text>
</comment>
<organism evidence="5 6">
    <name type="scientific">Streptomyces yanii</name>
    <dbReference type="NCBI Taxonomy" id="78510"/>
    <lineage>
        <taxon>Bacteria</taxon>
        <taxon>Bacillati</taxon>
        <taxon>Actinomycetota</taxon>
        <taxon>Actinomycetes</taxon>
        <taxon>Kitasatosporales</taxon>
        <taxon>Streptomycetaceae</taxon>
        <taxon>Streptomyces</taxon>
    </lineage>
</organism>
<evidence type="ECO:0000256" key="2">
    <source>
        <dbReference type="SAM" id="MobiDB-lite"/>
    </source>
</evidence>
<sequence>MRPNPQRWAGRHTFLRLTTAMFDATDEREVVWAAMAAIAVTGPFAAEAAYAAHHGVAQRCRRCSTAGSGHSPPGIVAANATAAEPAVTDDEPTAADGVDRWIAALEGGSGRWDDQDGHCLWALALRHRERCLGYLVVRILDTPSTEEAADAELLARQAAAALAGLGRPWEKSTHAEKEQWPTAEEPGPGVDLSATVSALSYQNAFHRALTRVGASGKGEQGMLRALHDHTGFSALTEDPFGNLRAWAGPGRGGSRRGSANRSRDELLRQVRRRQGAVRDRDRLVVPIEASGDLLGLVALVDPDRRAGKLDTAALEETGLALAPELSHERALAELEPRLRHDLVERLISGEATDGVFVHAAALGHDLHGPHRIAVLQWDGAAEEVTLDDAVARAAERLGLDVLIGARGTTTVVLVAGPDPGDSLYRAVAQDLGTATGAVGIGSRCDLFTDLPHSYDGAVRALTVRRRSPEPHGSTSFEDIGICRMMGTGDGERETDRFVREWLGALLEYDARHHTDLVTTLSRYLESGGSYDTTADVLQIHRSTVRYRLRRIREITDHDLSDVETRLNLHVATRIRNVLGKPGTARTSPRSTSP</sequence>
<accession>A0ABV5R7J3</accession>
<gene>
    <name evidence="5" type="ORF">ACFFTL_11205</name>
</gene>
<dbReference type="PANTHER" id="PTHR33744">
    <property type="entry name" value="CARBOHYDRATE DIACID REGULATOR"/>
    <property type="match status" value="1"/>
</dbReference>
<dbReference type="Proteomes" id="UP001589710">
    <property type="component" value="Unassembled WGS sequence"/>
</dbReference>
<feature type="domain" description="PucR C-terminal helix-turn-helix" evidence="3">
    <location>
        <begin position="516"/>
        <end position="574"/>
    </location>
</feature>
<dbReference type="InterPro" id="IPR041522">
    <property type="entry name" value="CdaR_GGDEF"/>
</dbReference>
<feature type="region of interest" description="Disordered" evidence="2">
    <location>
        <begin position="168"/>
        <end position="188"/>
    </location>
</feature>
<evidence type="ECO:0000256" key="1">
    <source>
        <dbReference type="ARBA" id="ARBA00006754"/>
    </source>
</evidence>
<feature type="domain" description="CdaR GGDEF-like" evidence="4">
    <location>
        <begin position="349"/>
        <end position="463"/>
    </location>
</feature>